<evidence type="ECO:0000256" key="1">
    <source>
        <dbReference type="SAM" id="MobiDB-lite"/>
    </source>
</evidence>
<dbReference type="Proteomes" id="UP001341840">
    <property type="component" value="Unassembled WGS sequence"/>
</dbReference>
<proteinExistence type="predicted"/>
<feature type="compositionally biased region" description="Basic residues" evidence="1">
    <location>
        <begin position="37"/>
        <end position="51"/>
    </location>
</feature>
<evidence type="ECO:0000313" key="3">
    <source>
        <dbReference type="Proteomes" id="UP001341840"/>
    </source>
</evidence>
<dbReference type="EMBL" id="JASCZI010184723">
    <property type="protein sequence ID" value="MED6190238.1"/>
    <property type="molecule type" value="Genomic_DNA"/>
</dbReference>
<sequence>MRRNPRICVDSHLVHVPGSRCQNLECDHDFTSNSPSTHRRRRPTHMRGRHSKQLDDPRLSQQSMAPSLSRPTHMHGSSTHMRGKLPHHVLSHILEEVERDPSLAILSRATHMRRTARICVEGKLLSNSFKATLQR</sequence>
<organism evidence="2 3">
    <name type="scientific">Stylosanthes scabra</name>
    <dbReference type="NCBI Taxonomy" id="79078"/>
    <lineage>
        <taxon>Eukaryota</taxon>
        <taxon>Viridiplantae</taxon>
        <taxon>Streptophyta</taxon>
        <taxon>Embryophyta</taxon>
        <taxon>Tracheophyta</taxon>
        <taxon>Spermatophyta</taxon>
        <taxon>Magnoliopsida</taxon>
        <taxon>eudicotyledons</taxon>
        <taxon>Gunneridae</taxon>
        <taxon>Pentapetalae</taxon>
        <taxon>rosids</taxon>
        <taxon>fabids</taxon>
        <taxon>Fabales</taxon>
        <taxon>Fabaceae</taxon>
        <taxon>Papilionoideae</taxon>
        <taxon>50 kb inversion clade</taxon>
        <taxon>dalbergioids sensu lato</taxon>
        <taxon>Dalbergieae</taxon>
        <taxon>Pterocarpus clade</taxon>
        <taxon>Stylosanthes</taxon>
    </lineage>
</organism>
<feature type="non-terminal residue" evidence="2">
    <location>
        <position position="135"/>
    </location>
</feature>
<reference evidence="2 3" key="1">
    <citation type="journal article" date="2023" name="Plants (Basel)">
        <title>Bridging the Gap: Combining Genomics and Transcriptomics Approaches to Understand Stylosanthes scabra, an Orphan Legume from the Brazilian Caatinga.</title>
        <authorList>
            <person name="Ferreira-Neto J.R.C."/>
            <person name="da Silva M.D."/>
            <person name="Binneck E."/>
            <person name="de Melo N.F."/>
            <person name="da Silva R.H."/>
            <person name="de Melo A.L.T.M."/>
            <person name="Pandolfi V."/>
            <person name="Bustamante F.O."/>
            <person name="Brasileiro-Vidal A.C."/>
            <person name="Benko-Iseppon A.M."/>
        </authorList>
    </citation>
    <scope>NUCLEOTIDE SEQUENCE [LARGE SCALE GENOMIC DNA]</scope>
    <source>
        <tissue evidence="2">Leaves</tissue>
    </source>
</reference>
<feature type="region of interest" description="Disordered" evidence="1">
    <location>
        <begin position="24"/>
        <end position="83"/>
    </location>
</feature>
<accession>A0ABU6X188</accession>
<gene>
    <name evidence="2" type="ORF">PIB30_103935</name>
</gene>
<keyword evidence="3" id="KW-1185">Reference proteome</keyword>
<evidence type="ECO:0008006" key="4">
    <source>
        <dbReference type="Google" id="ProtNLM"/>
    </source>
</evidence>
<comment type="caution">
    <text evidence="2">The sequence shown here is derived from an EMBL/GenBank/DDBJ whole genome shotgun (WGS) entry which is preliminary data.</text>
</comment>
<evidence type="ECO:0000313" key="2">
    <source>
        <dbReference type="EMBL" id="MED6190238.1"/>
    </source>
</evidence>
<protein>
    <recommendedName>
        <fullName evidence="4">C2H2-type domain-containing protein</fullName>
    </recommendedName>
</protein>
<name>A0ABU6X188_9FABA</name>
<feature type="compositionally biased region" description="Polar residues" evidence="1">
    <location>
        <begin position="59"/>
        <end position="80"/>
    </location>
</feature>